<evidence type="ECO:0000259" key="5">
    <source>
        <dbReference type="PROSITE" id="PS50931"/>
    </source>
</evidence>
<dbReference type="EMBL" id="FLRC01000052">
    <property type="protein sequence ID" value="SBT27034.1"/>
    <property type="molecule type" value="Genomic_DNA"/>
</dbReference>
<protein>
    <submittedName>
        <fullName evidence="6">Transcriptional regulator, LysR family</fullName>
    </submittedName>
</protein>
<comment type="similarity">
    <text evidence="1">Belongs to the LysR transcriptional regulatory family.</text>
</comment>
<gene>
    <name evidence="6" type="ORF">ODI_03141</name>
    <name evidence="7" type="ORF">ODI_R4374</name>
</gene>
<evidence type="ECO:0000313" key="8">
    <source>
        <dbReference type="Proteomes" id="UP000078558"/>
    </source>
</evidence>
<dbReference type="PROSITE" id="PS50931">
    <property type="entry name" value="HTH_LYSR"/>
    <property type="match status" value="1"/>
</dbReference>
<proteinExistence type="inferred from homology"/>
<dbReference type="GO" id="GO:0003700">
    <property type="term" value="F:DNA-binding transcription factor activity"/>
    <property type="evidence" value="ECO:0007669"/>
    <property type="project" value="InterPro"/>
</dbReference>
<organism evidence="6 8">
    <name type="scientific">Orrella dioscoreae</name>
    <dbReference type="NCBI Taxonomy" id="1851544"/>
    <lineage>
        <taxon>Bacteria</taxon>
        <taxon>Pseudomonadati</taxon>
        <taxon>Pseudomonadota</taxon>
        <taxon>Betaproteobacteria</taxon>
        <taxon>Burkholderiales</taxon>
        <taxon>Alcaligenaceae</taxon>
        <taxon>Orrella</taxon>
    </lineage>
</organism>
<reference evidence="7 8" key="2">
    <citation type="submission" date="2017-08" db="EMBL/GenBank/DDBJ databases">
        <authorList>
            <person name="de Groot N.N."/>
        </authorList>
    </citation>
    <scope>NUCLEOTIDE SEQUENCE [LARGE SCALE GENOMIC DNA]</scope>
    <source>
        <strain evidence="7">Orrdi1</strain>
    </source>
</reference>
<evidence type="ECO:0000313" key="7">
    <source>
        <dbReference type="EMBL" id="SOE52649.1"/>
    </source>
</evidence>
<dbReference type="KEGG" id="odi:ODI_R4374"/>
<evidence type="ECO:0000256" key="1">
    <source>
        <dbReference type="ARBA" id="ARBA00009437"/>
    </source>
</evidence>
<evidence type="ECO:0000256" key="3">
    <source>
        <dbReference type="ARBA" id="ARBA00023125"/>
    </source>
</evidence>
<dbReference type="PRINTS" id="PR00039">
    <property type="entry name" value="HTHLYSR"/>
</dbReference>
<dbReference type="InterPro" id="IPR036388">
    <property type="entry name" value="WH-like_DNA-bd_sf"/>
</dbReference>
<dbReference type="FunFam" id="1.10.10.10:FF:000001">
    <property type="entry name" value="LysR family transcriptional regulator"/>
    <property type="match status" value="1"/>
</dbReference>
<accession>A0A1C3K6F9</accession>
<dbReference type="CDD" id="cd05466">
    <property type="entry name" value="PBP2_LTTR_substrate"/>
    <property type="match status" value="1"/>
</dbReference>
<dbReference type="GO" id="GO:0000976">
    <property type="term" value="F:transcription cis-regulatory region binding"/>
    <property type="evidence" value="ECO:0007669"/>
    <property type="project" value="TreeGrafter"/>
</dbReference>
<dbReference type="InterPro" id="IPR000847">
    <property type="entry name" value="LysR_HTH_N"/>
</dbReference>
<dbReference type="PANTHER" id="PTHR30126:SF39">
    <property type="entry name" value="HTH-TYPE TRANSCRIPTIONAL REGULATOR CYSL"/>
    <property type="match status" value="1"/>
</dbReference>
<dbReference type="EMBL" id="LT907988">
    <property type="protein sequence ID" value="SOE52649.1"/>
    <property type="molecule type" value="Genomic_DNA"/>
</dbReference>
<dbReference type="SUPFAM" id="SSF53850">
    <property type="entry name" value="Periplasmic binding protein-like II"/>
    <property type="match status" value="1"/>
</dbReference>
<sequence length="322" mass="35303">MIILEIFRRKSFFSRMKIDDIEAFVAVVRCHSLSQAAQELGLTQPAITRRIQSLEEVLGVELLDRNTKPPKPTEIGLRVREQCRAVLQEIDTLRELVAADLPPSGGLRLGLTQGIGEVALLDVLQDLRSTWEGLSPQVATGLSGRALLERVEREELDAAIVFLARGMQIPKSLEGRRLGSTRLVVVGRRADWTRKQYTLADCSAHGWALNPDGCGFRASLKRALAAQNLPFHVKLDTYGRDLQLQSVAQGQGLGLVPLPLLAHSAYRDALAVVPVKDFKLSIDLWLAHGPALGRRQDPVARFGACVADIFEHLDAHAPGLAA</sequence>
<evidence type="ECO:0000313" key="6">
    <source>
        <dbReference type="EMBL" id="SBT27034.1"/>
    </source>
</evidence>
<evidence type="ECO:0000256" key="2">
    <source>
        <dbReference type="ARBA" id="ARBA00023015"/>
    </source>
</evidence>
<keyword evidence="4" id="KW-0804">Transcription</keyword>
<dbReference type="Pfam" id="PF00126">
    <property type="entry name" value="HTH_1"/>
    <property type="match status" value="1"/>
</dbReference>
<dbReference type="Gene3D" id="1.10.10.10">
    <property type="entry name" value="Winged helix-like DNA-binding domain superfamily/Winged helix DNA-binding domain"/>
    <property type="match status" value="1"/>
</dbReference>
<keyword evidence="2" id="KW-0805">Transcription regulation</keyword>
<feature type="domain" description="HTH lysR-type" evidence="5">
    <location>
        <begin position="16"/>
        <end position="73"/>
    </location>
</feature>
<keyword evidence="8" id="KW-1185">Reference proteome</keyword>
<dbReference type="InterPro" id="IPR036390">
    <property type="entry name" value="WH_DNA-bd_sf"/>
</dbReference>
<keyword evidence="3" id="KW-0238">DNA-binding</keyword>
<name>A0A1C3K6F9_9BURK</name>
<dbReference type="AlphaFoldDB" id="A0A1C3K6F9"/>
<dbReference type="SUPFAM" id="SSF46785">
    <property type="entry name" value="Winged helix' DNA-binding domain"/>
    <property type="match status" value="1"/>
</dbReference>
<dbReference type="Gene3D" id="3.40.190.10">
    <property type="entry name" value="Periplasmic binding protein-like II"/>
    <property type="match status" value="2"/>
</dbReference>
<dbReference type="PANTHER" id="PTHR30126">
    <property type="entry name" value="HTH-TYPE TRANSCRIPTIONAL REGULATOR"/>
    <property type="match status" value="1"/>
</dbReference>
<reference evidence="6 8" key="1">
    <citation type="submission" date="2016-06" db="EMBL/GenBank/DDBJ databases">
        <authorList>
            <person name="Kjaerup R.B."/>
            <person name="Dalgaard T.S."/>
            <person name="Juul-Madsen H.R."/>
        </authorList>
    </citation>
    <scope>NUCLEOTIDE SEQUENCE [LARGE SCALE GENOMIC DNA]</scope>
    <source>
        <strain evidence="6">Orrdi1</strain>
    </source>
</reference>
<dbReference type="Pfam" id="PF03466">
    <property type="entry name" value="LysR_substrate"/>
    <property type="match status" value="1"/>
</dbReference>
<dbReference type="STRING" id="1851544.ODI_03141"/>
<dbReference type="Proteomes" id="UP000078558">
    <property type="component" value="Chromosome I"/>
</dbReference>
<evidence type="ECO:0000256" key="4">
    <source>
        <dbReference type="ARBA" id="ARBA00023163"/>
    </source>
</evidence>
<dbReference type="InterPro" id="IPR005119">
    <property type="entry name" value="LysR_subst-bd"/>
</dbReference>